<gene>
    <name evidence="2" type="primary">RvY_16582-1</name>
    <name evidence="2" type="synonym">RvY_16582.1</name>
    <name evidence="2" type="ORF">RvY_16582</name>
</gene>
<comment type="caution">
    <text evidence="2">The sequence shown here is derived from an EMBL/GenBank/DDBJ whole genome shotgun (WGS) entry which is preliminary data.</text>
</comment>
<keyword evidence="1" id="KW-0812">Transmembrane</keyword>
<name>A0A1D1W095_RAMVA</name>
<evidence type="ECO:0000313" key="3">
    <source>
        <dbReference type="Proteomes" id="UP000186922"/>
    </source>
</evidence>
<dbReference type="Proteomes" id="UP000186922">
    <property type="component" value="Unassembled WGS sequence"/>
</dbReference>
<accession>A0A1D1W095</accession>
<keyword evidence="3" id="KW-1185">Reference proteome</keyword>
<keyword evidence="1" id="KW-1133">Transmembrane helix</keyword>
<dbReference type="AlphaFoldDB" id="A0A1D1W095"/>
<organism evidence="2 3">
    <name type="scientific">Ramazzottius varieornatus</name>
    <name type="common">Water bear</name>
    <name type="synonym">Tardigrade</name>
    <dbReference type="NCBI Taxonomy" id="947166"/>
    <lineage>
        <taxon>Eukaryota</taxon>
        <taxon>Metazoa</taxon>
        <taxon>Ecdysozoa</taxon>
        <taxon>Tardigrada</taxon>
        <taxon>Eutardigrada</taxon>
        <taxon>Parachela</taxon>
        <taxon>Hypsibioidea</taxon>
        <taxon>Ramazzottiidae</taxon>
        <taxon>Ramazzottius</taxon>
    </lineage>
</organism>
<dbReference type="EMBL" id="BDGG01000013">
    <property type="protein sequence ID" value="GAV06626.1"/>
    <property type="molecule type" value="Genomic_DNA"/>
</dbReference>
<feature type="transmembrane region" description="Helical" evidence="1">
    <location>
        <begin position="129"/>
        <end position="159"/>
    </location>
</feature>
<reference evidence="2 3" key="1">
    <citation type="journal article" date="2016" name="Nat. Commun.">
        <title>Extremotolerant tardigrade genome and improved radiotolerance of human cultured cells by tardigrade-unique protein.</title>
        <authorList>
            <person name="Hashimoto T."/>
            <person name="Horikawa D.D."/>
            <person name="Saito Y."/>
            <person name="Kuwahara H."/>
            <person name="Kozuka-Hata H."/>
            <person name="Shin-I T."/>
            <person name="Minakuchi Y."/>
            <person name="Ohishi K."/>
            <person name="Motoyama A."/>
            <person name="Aizu T."/>
            <person name="Enomoto A."/>
            <person name="Kondo K."/>
            <person name="Tanaka S."/>
            <person name="Hara Y."/>
            <person name="Koshikawa S."/>
            <person name="Sagara H."/>
            <person name="Miura T."/>
            <person name="Yokobori S."/>
            <person name="Miyagawa K."/>
            <person name="Suzuki Y."/>
            <person name="Kubo T."/>
            <person name="Oyama M."/>
            <person name="Kohara Y."/>
            <person name="Fujiyama A."/>
            <person name="Arakawa K."/>
            <person name="Katayama T."/>
            <person name="Toyoda A."/>
            <person name="Kunieda T."/>
        </authorList>
    </citation>
    <scope>NUCLEOTIDE SEQUENCE [LARGE SCALE GENOMIC DNA]</scope>
    <source>
        <strain evidence="2 3">YOKOZUNA-1</strain>
    </source>
</reference>
<evidence type="ECO:0000313" key="2">
    <source>
        <dbReference type="EMBL" id="GAV06626.1"/>
    </source>
</evidence>
<evidence type="ECO:0000256" key="1">
    <source>
        <dbReference type="SAM" id="Phobius"/>
    </source>
</evidence>
<keyword evidence="1" id="KW-0472">Membrane</keyword>
<proteinExistence type="predicted"/>
<sequence length="233" mass="26030">MKVSLLETWRSYQRDRTNYFTLAIISLILIEPSKLVHARVDSLNHSLFHSGLDPGPETTLSTAPNGCESVRVDSSTGEINYEMSPCPEWTTEARVPAFCCGTEDGKKECCEWSTYIVNQVGFGRTSVGLLIFVGIFFVVAFIVFLSICGLFQVCVVARWERQAGYTYRRGSSRTTRRNSTICPPVPMPVLTTVPPPDNYGTTQPSVHVRSEVEPIRHFLSVGDRGRSIDQMLV</sequence>
<dbReference type="OrthoDB" id="10546777at2759"/>
<protein>
    <submittedName>
        <fullName evidence="2">Uncharacterized protein</fullName>
    </submittedName>
</protein>